<dbReference type="SUPFAM" id="SSF53623">
    <property type="entry name" value="MurD-like peptide ligases, catalytic domain"/>
    <property type="match status" value="1"/>
</dbReference>
<gene>
    <name evidence="13" type="primary">murC</name>
    <name evidence="13" type="ORF">TRFO_18100</name>
</gene>
<dbReference type="InterPro" id="IPR004101">
    <property type="entry name" value="Mur_ligase_C"/>
</dbReference>
<keyword evidence="5 13" id="KW-0436">Ligase</keyword>
<dbReference type="Gene3D" id="3.40.1190.10">
    <property type="entry name" value="Mur-like, catalytic domain"/>
    <property type="match status" value="1"/>
</dbReference>
<comment type="subcellular location">
    <subcellularLocation>
        <location evidence="1">Cytoplasm</location>
    </subcellularLocation>
</comment>
<dbReference type="GeneID" id="94834675"/>
<organism evidence="13 14">
    <name type="scientific">Tritrichomonas foetus</name>
    <dbReference type="NCBI Taxonomy" id="1144522"/>
    <lineage>
        <taxon>Eukaryota</taxon>
        <taxon>Metamonada</taxon>
        <taxon>Parabasalia</taxon>
        <taxon>Tritrichomonadida</taxon>
        <taxon>Tritrichomonadidae</taxon>
        <taxon>Tritrichomonas</taxon>
    </lineage>
</organism>
<dbReference type="GO" id="GO:0005524">
    <property type="term" value="F:ATP binding"/>
    <property type="evidence" value="ECO:0007669"/>
    <property type="project" value="UniProtKB-KW"/>
</dbReference>
<reference evidence="13" key="1">
    <citation type="submission" date="2016-10" db="EMBL/GenBank/DDBJ databases">
        <authorList>
            <person name="Benchimol M."/>
            <person name="Almeida L.G."/>
            <person name="Vasconcelos A.T."/>
            <person name="Perreira-Neves A."/>
            <person name="Rosa I.A."/>
            <person name="Tasca T."/>
            <person name="Bogo M.R."/>
            <person name="de Souza W."/>
        </authorList>
    </citation>
    <scope>NUCLEOTIDE SEQUENCE [LARGE SCALE GENOMIC DNA]</scope>
    <source>
        <strain evidence="13">K</strain>
    </source>
</reference>
<dbReference type="Pfam" id="PF01225">
    <property type="entry name" value="Mur_ligase"/>
    <property type="match status" value="1"/>
</dbReference>
<keyword evidence="4" id="KW-0963">Cytoplasm</keyword>
<evidence type="ECO:0000256" key="8">
    <source>
        <dbReference type="ARBA" id="ARBA00047833"/>
    </source>
</evidence>
<feature type="domain" description="Mur ligase N-terminal catalytic" evidence="10">
    <location>
        <begin position="9"/>
        <end position="111"/>
    </location>
</feature>
<dbReference type="GO" id="GO:0005737">
    <property type="term" value="C:cytoplasm"/>
    <property type="evidence" value="ECO:0007669"/>
    <property type="project" value="UniProtKB-SubCell"/>
</dbReference>
<keyword evidence="14" id="KW-1185">Reference proteome</keyword>
<evidence type="ECO:0000259" key="12">
    <source>
        <dbReference type="Pfam" id="PF08245"/>
    </source>
</evidence>
<dbReference type="RefSeq" id="XP_068365333.1">
    <property type="nucleotide sequence ID" value="XM_068499971.1"/>
</dbReference>
<dbReference type="PANTHER" id="PTHR43445">
    <property type="entry name" value="UDP-N-ACETYLMURAMATE--L-ALANINE LIGASE-RELATED"/>
    <property type="match status" value="1"/>
</dbReference>
<dbReference type="InterPro" id="IPR005758">
    <property type="entry name" value="UDP-N-AcMur_Ala_ligase_MurC"/>
</dbReference>
<dbReference type="Proteomes" id="UP000179807">
    <property type="component" value="Unassembled WGS sequence"/>
</dbReference>
<sequence>MDPNTIKSVYFIGIGGIGMSAIARYFLNCKKIVGGFDKLETEITKSLIQEGAHIHYDDNVDSIPDVFKNKENTLIIYTPAIPSTHSEFTYFNNNGFEIQKRAQVLGTITRNSKGICVAGTHGKTTTSTLTAHLFDQSHLGCNAFVGGISKNFNTNFLVNGKSEFTVIEADEYDRSFHTLSPLMTVITAVDADHLDIYHDLPTYIESFEHYTSLIVDNGVMIIHTDLNHVKPRCKPSVKVFTYSTDKGDFHAENIRKDDKGDTFIDWVGTIDGQEYRIKDIKLGISVPILIENSVAAIALAHLNGVTDDEIRAGMLSFKGVQRRFDFQLVNDKYVFLNDYGHHPVEVRECIKSIREMYKGKKITVAFQPHLFSRTKDSYMEFAEYLALADEIILLDIFPAREQPMEGVTSHLIFDNIDQKVPKMMCKKDELVDILRNKEIEVLICLGAGDIDTLAPSIVEMLNQK</sequence>
<evidence type="ECO:0000256" key="9">
    <source>
        <dbReference type="SAM" id="Phobius"/>
    </source>
</evidence>
<keyword evidence="6" id="KW-0547">Nucleotide-binding</keyword>
<feature type="transmembrane region" description="Helical" evidence="9">
    <location>
        <begin position="9"/>
        <end position="27"/>
    </location>
</feature>
<keyword evidence="7" id="KW-0067">ATP-binding</keyword>
<name>A0A1J4KRV4_9EUKA</name>
<comment type="catalytic activity">
    <reaction evidence="8">
        <text>UDP-N-acetyl-alpha-D-muramate + L-alanine + ATP = UDP-N-acetyl-alpha-D-muramoyl-L-alanine + ADP + phosphate + H(+)</text>
        <dbReference type="Rhea" id="RHEA:23372"/>
        <dbReference type="ChEBI" id="CHEBI:15378"/>
        <dbReference type="ChEBI" id="CHEBI:30616"/>
        <dbReference type="ChEBI" id="CHEBI:43474"/>
        <dbReference type="ChEBI" id="CHEBI:57972"/>
        <dbReference type="ChEBI" id="CHEBI:70757"/>
        <dbReference type="ChEBI" id="CHEBI:83898"/>
        <dbReference type="ChEBI" id="CHEBI:456216"/>
        <dbReference type="EC" id="6.3.2.8"/>
    </reaction>
</comment>
<evidence type="ECO:0000259" key="11">
    <source>
        <dbReference type="Pfam" id="PF02875"/>
    </source>
</evidence>
<comment type="pathway">
    <text evidence="2">Cell wall biogenesis; peptidoglycan biosynthesis.</text>
</comment>
<dbReference type="InterPro" id="IPR013221">
    <property type="entry name" value="Mur_ligase_cen"/>
</dbReference>
<dbReference type="InterPro" id="IPR000713">
    <property type="entry name" value="Mur_ligase_N"/>
</dbReference>
<evidence type="ECO:0000256" key="2">
    <source>
        <dbReference type="ARBA" id="ARBA00004752"/>
    </source>
</evidence>
<evidence type="ECO:0000256" key="4">
    <source>
        <dbReference type="ARBA" id="ARBA00022490"/>
    </source>
</evidence>
<dbReference type="InterPro" id="IPR036615">
    <property type="entry name" value="Mur_ligase_C_dom_sf"/>
</dbReference>
<dbReference type="OrthoDB" id="2017219at2759"/>
<dbReference type="InterPro" id="IPR036565">
    <property type="entry name" value="Mur-like_cat_sf"/>
</dbReference>
<feature type="domain" description="Mur ligase C-terminal" evidence="11">
    <location>
        <begin position="326"/>
        <end position="432"/>
    </location>
</feature>
<dbReference type="InterPro" id="IPR050061">
    <property type="entry name" value="MurCDEF_pg_biosynth"/>
</dbReference>
<evidence type="ECO:0000313" key="14">
    <source>
        <dbReference type="Proteomes" id="UP000179807"/>
    </source>
</evidence>
<keyword evidence="9" id="KW-1133">Transmembrane helix</keyword>
<dbReference type="VEuPathDB" id="TrichDB:TRFO_18100"/>
<feature type="domain" description="Mur ligase central" evidence="12">
    <location>
        <begin position="117"/>
        <end position="300"/>
    </location>
</feature>
<evidence type="ECO:0000256" key="6">
    <source>
        <dbReference type="ARBA" id="ARBA00022741"/>
    </source>
</evidence>
<evidence type="ECO:0000256" key="5">
    <source>
        <dbReference type="ARBA" id="ARBA00022598"/>
    </source>
</evidence>
<dbReference type="GO" id="GO:0008763">
    <property type="term" value="F:UDP-N-acetylmuramate-L-alanine ligase activity"/>
    <property type="evidence" value="ECO:0007669"/>
    <property type="project" value="UniProtKB-EC"/>
</dbReference>
<keyword evidence="9" id="KW-0472">Membrane</keyword>
<proteinExistence type="predicted"/>
<dbReference type="Gene3D" id="3.90.190.20">
    <property type="entry name" value="Mur ligase, C-terminal domain"/>
    <property type="match status" value="1"/>
</dbReference>
<dbReference type="EC" id="6.3.2.8" evidence="3"/>
<dbReference type="UniPathway" id="UPA00219"/>
<evidence type="ECO:0000256" key="1">
    <source>
        <dbReference type="ARBA" id="ARBA00004496"/>
    </source>
</evidence>
<dbReference type="AlphaFoldDB" id="A0A1J4KRV4"/>
<dbReference type="SUPFAM" id="SSF53244">
    <property type="entry name" value="MurD-like peptide ligases, peptide-binding domain"/>
    <property type="match status" value="1"/>
</dbReference>
<evidence type="ECO:0000259" key="10">
    <source>
        <dbReference type="Pfam" id="PF01225"/>
    </source>
</evidence>
<dbReference type="SUPFAM" id="SSF51984">
    <property type="entry name" value="MurCD N-terminal domain"/>
    <property type="match status" value="1"/>
</dbReference>
<evidence type="ECO:0000256" key="3">
    <source>
        <dbReference type="ARBA" id="ARBA00012211"/>
    </source>
</evidence>
<protein>
    <recommendedName>
        <fullName evidence="3">UDP-N-acetylmuramate--L-alanine ligase</fullName>
        <ecNumber evidence="3">6.3.2.8</ecNumber>
    </recommendedName>
</protein>
<dbReference type="Gene3D" id="3.40.50.720">
    <property type="entry name" value="NAD(P)-binding Rossmann-like Domain"/>
    <property type="match status" value="1"/>
</dbReference>
<dbReference type="PANTHER" id="PTHR43445:SF3">
    <property type="entry name" value="UDP-N-ACETYLMURAMATE--L-ALANINE LIGASE"/>
    <property type="match status" value="1"/>
</dbReference>
<comment type="caution">
    <text evidence="13">The sequence shown here is derived from an EMBL/GenBank/DDBJ whole genome shotgun (WGS) entry which is preliminary data.</text>
</comment>
<dbReference type="NCBIfam" id="TIGR01082">
    <property type="entry name" value="murC"/>
    <property type="match status" value="1"/>
</dbReference>
<dbReference type="EMBL" id="MLAK01000569">
    <property type="protein sequence ID" value="OHT12197.1"/>
    <property type="molecule type" value="Genomic_DNA"/>
</dbReference>
<accession>A0A1J4KRV4</accession>
<keyword evidence="9" id="KW-0812">Transmembrane</keyword>
<dbReference type="Pfam" id="PF08245">
    <property type="entry name" value="Mur_ligase_M"/>
    <property type="match status" value="1"/>
</dbReference>
<evidence type="ECO:0000256" key="7">
    <source>
        <dbReference type="ARBA" id="ARBA00022840"/>
    </source>
</evidence>
<evidence type="ECO:0000313" key="13">
    <source>
        <dbReference type="EMBL" id="OHT12197.1"/>
    </source>
</evidence>
<dbReference type="Pfam" id="PF02875">
    <property type="entry name" value="Mur_ligase_C"/>
    <property type="match status" value="1"/>
</dbReference>